<evidence type="ECO:0000256" key="4">
    <source>
        <dbReference type="SAM" id="MobiDB-lite"/>
    </source>
</evidence>
<feature type="domain" description="Integrase catalytic" evidence="6">
    <location>
        <begin position="2657"/>
        <end position="2840"/>
    </location>
</feature>
<dbReference type="PROSITE" id="PS50994">
    <property type="entry name" value="INTEGRASE"/>
    <property type="match status" value="1"/>
</dbReference>
<dbReference type="GO" id="GO:0003676">
    <property type="term" value="F:nucleic acid binding"/>
    <property type="evidence" value="ECO:0007669"/>
    <property type="project" value="InterPro"/>
</dbReference>
<feature type="region of interest" description="Disordered" evidence="4">
    <location>
        <begin position="2019"/>
        <end position="2051"/>
    </location>
</feature>
<dbReference type="InterPro" id="IPR036397">
    <property type="entry name" value="RNaseH_sf"/>
</dbReference>
<feature type="compositionally biased region" description="Basic and acidic residues" evidence="4">
    <location>
        <begin position="2435"/>
        <end position="2445"/>
    </location>
</feature>
<evidence type="ECO:0000259" key="6">
    <source>
        <dbReference type="PROSITE" id="PS50994"/>
    </source>
</evidence>
<dbReference type="Pfam" id="PF07727">
    <property type="entry name" value="RVT_2"/>
    <property type="match status" value="1"/>
</dbReference>
<dbReference type="EMBL" id="BKCJ010001151">
    <property type="protein sequence ID" value="GEU39262.1"/>
    <property type="molecule type" value="Genomic_DNA"/>
</dbReference>
<dbReference type="InterPro" id="IPR013103">
    <property type="entry name" value="RVT_2"/>
</dbReference>
<name>A0A6L2JRH4_TANCI</name>
<dbReference type="GO" id="GO:0008233">
    <property type="term" value="F:peptidase activity"/>
    <property type="evidence" value="ECO:0007669"/>
    <property type="project" value="UniProtKB-KW"/>
</dbReference>
<dbReference type="Pfam" id="PF13976">
    <property type="entry name" value="gag_pre-integrs"/>
    <property type="match status" value="2"/>
</dbReference>
<keyword evidence="3" id="KW-0378">Hydrolase</keyword>
<feature type="region of interest" description="Disordered" evidence="4">
    <location>
        <begin position="2946"/>
        <end position="2985"/>
    </location>
</feature>
<keyword evidence="5" id="KW-0812">Transmembrane</keyword>
<dbReference type="PANTHER" id="PTHR42648:SF32">
    <property type="entry name" value="RIBONUCLEASE H-LIKE DOMAIN, GAG-PRE-INTEGRASE DOMAIN PROTEIN-RELATED"/>
    <property type="match status" value="1"/>
</dbReference>
<keyword evidence="2" id="KW-0479">Metal-binding</keyword>
<dbReference type="InterPro" id="IPR001584">
    <property type="entry name" value="Integrase_cat-core"/>
</dbReference>
<reference evidence="7" key="1">
    <citation type="journal article" date="2019" name="Sci. Rep.">
        <title>Draft genome of Tanacetum cinerariifolium, the natural source of mosquito coil.</title>
        <authorList>
            <person name="Yamashiro T."/>
            <person name="Shiraishi A."/>
            <person name="Satake H."/>
            <person name="Nakayama K."/>
        </authorList>
    </citation>
    <scope>NUCLEOTIDE SEQUENCE</scope>
</reference>
<dbReference type="SUPFAM" id="SSF53098">
    <property type="entry name" value="Ribonuclease H-like"/>
    <property type="match status" value="1"/>
</dbReference>
<organism evidence="7">
    <name type="scientific">Tanacetum cinerariifolium</name>
    <name type="common">Dalmatian daisy</name>
    <name type="synonym">Chrysanthemum cinerariifolium</name>
    <dbReference type="NCBI Taxonomy" id="118510"/>
    <lineage>
        <taxon>Eukaryota</taxon>
        <taxon>Viridiplantae</taxon>
        <taxon>Streptophyta</taxon>
        <taxon>Embryophyta</taxon>
        <taxon>Tracheophyta</taxon>
        <taxon>Spermatophyta</taxon>
        <taxon>Magnoliopsida</taxon>
        <taxon>eudicotyledons</taxon>
        <taxon>Gunneridae</taxon>
        <taxon>Pentapetalae</taxon>
        <taxon>asterids</taxon>
        <taxon>campanulids</taxon>
        <taxon>Asterales</taxon>
        <taxon>Asteraceae</taxon>
        <taxon>Asteroideae</taxon>
        <taxon>Anthemideae</taxon>
        <taxon>Anthemidinae</taxon>
        <taxon>Tanacetum</taxon>
    </lineage>
</organism>
<dbReference type="PANTHER" id="PTHR42648">
    <property type="entry name" value="TRANSPOSASE, PUTATIVE-RELATED"/>
    <property type="match status" value="1"/>
</dbReference>
<evidence type="ECO:0000256" key="5">
    <source>
        <dbReference type="SAM" id="Phobius"/>
    </source>
</evidence>
<evidence type="ECO:0000256" key="3">
    <source>
        <dbReference type="ARBA" id="ARBA00022801"/>
    </source>
</evidence>
<feature type="transmembrane region" description="Helical" evidence="5">
    <location>
        <begin position="2134"/>
        <end position="2158"/>
    </location>
</feature>
<keyword evidence="5" id="KW-1133">Transmembrane helix</keyword>
<dbReference type="InterPro" id="IPR012337">
    <property type="entry name" value="RNaseH-like_sf"/>
</dbReference>
<dbReference type="Pfam" id="PF22936">
    <property type="entry name" value="Pol_BBD"/>
    <property type="match status" value="2"/>
</dbReference>
<dbReference type="InterPro" id="IPR054722">
    <property type="entry name" value="PolX-like_BBD"/>
</dbReference>
<dbReference type="GO" id="GO:0015074">
    <property type="term" value="P:DNA integration"/>
    <property type="evidence" value="ECO:0007669"/>
    <property type="project" value="InterPro"/>
</dbReference>
<comment type="caution">
    <text evidence="7">The sequence shown here is derived from an EMBL/GenBank/DDBJ whole genome shotgun (WGS) entry which is preliminary data.</text>
</comment>
<sequence length="3492" mass="392678">MASRFQRYLNRKRETRKWLNKAIDEGPYEFRIFTPSETKAKRLQKEVDLREDDLKHYEAEIETMNLILISILNDIYNSVDAYATAKAIWQHVKRLMRGTVQNQVDREIRFSNAFDQFVAELGEALKLFDPIKKTRAQTQGEINELLENVKQTTYAYANVHAQNQDLLLTITELKAKLKTVENGLSATSSVRIPSNRDSSFKNSVISNTKNSSKTVEVSDGTNKKPDVASKNVVDLEVAFHLKTCYMRNLEGDDLVTGDRESNLYTISIPDMPASLPICLMSKASSTKSWLCHRRLSHLNFGTINDLTKHDLVDGILKFKYGKDHFCSTREKGTSKKSSHPPKLVPSSHSKLELLHTDLFGLIRVASNNGKNLEPMAQRFINDESSAESMNTPSKEDLDNLFGPMFDEYFEKKSSDMPINSAAQQVHNYEESPVTTSIDIEEHEAPLIITTSKEHTSLISLTEADEFYQEDSVEFDGNTLLTSYDALDFSEAISSTTLDLLNMHKFHQVQPSTHIWTKAHPLKQVIGDPSDPVMTRQRLHTDSEVCMLKKALYGLKQAPRAWYDKLSSFLIEHHFTKAGFESRPPMLNKENYVPWSSRLFRKTIPEPGDANHEIIVTETFHLQTDDELSDKELKQIEADDQAIQTILLGLPEDIYAAVDSCETAQEIWLRTKDLHTADYTQLYDFLKYNQKEVDELKAERLAKTQDPLALMENSNNPYAFRAPHQDQSSFNQNYLQQPMTNPEDITDPTTAMNMALTLMAKAFKLNYSTPTNNNQRISSNPRNRQIAQPGMNIGQDRQMQMIGGNGGNHFRQYAGQNVGNPARGVGHYARNCAVRPRRRDVAYLQTQLLFAQKEEAGIQLQVEEYDLMAVAADLDEIEEVNANCILMANLQQASTSGTQTDSAPVYDTDGSADVHENCDDNEIFNMFTQEEQYTELLEPILESYQVPHNDNDVIYEDTSVEQGGKTVEQHPADFEETRALYERSKQHFILEQSPIDTIADQRTMVELLRAPTEGYAEAIVVPPILAEQFELKHSLINMMTSDQFFGLEKDNPHDHIRWDSPSLAQKRTPAFYSHLGGSYRYKDLFRACPSHGFTELHQLDTFYNALNPADQDSLNSATGGNMLERRTQDVLTIIENKSKVHNSRNKSIVSQVKSSDANSSSSSEIAKLTHAVNQQTCAVTTAMTAILKQFQATPPLASVKAVEELYVTCGGAHLYYQCLAADGNTFSELRDNIQGYVAAAAVNYNQDQSYQAPTQQNQVVPLSELEKVKRINKANMKSMQTQINNVKNKLRNEIKNSIQSSISNQTNELKNMMASFFQMNTASTLASGHLPSNTIANPKEELKAITTRIGIVLDGPSIPIPPPFINPEEDERVEDTLTDQDLAEYTIKVPPPLVQKSKPPSQRNFVVHQRGPLYPNVPYPLRMLKQKQQEKDEVQIHKFWQMFKQLHIDITLTDALILILKYQRMLKALLSNKEKLLELANTPLNENCSAVIVKKLPEKLGHPRKFLIPCGFSELKCKALADLEVKDDVFDPEGGNVLIEKFLDLDSTKDPRKKFLNTNLLIAKIKSLNDNPTPDDVLKPLSPFPITVEDGDSFLEKSDTSLSYSNNSLPEFETFINHTEETNIGSTTTHADYSLPNEPDPGELTSIVDTGIRKNVLSATNMNLPPEEDHSPLFAYVVWIFLSFLTYHVVPPNLLSFGNEDTIFDPEISNYHSPSLLPNVSHRNSWILKNHAGFCPSVFTSSASFGNHISKSNRTNIYLLTYLINDLRFTLSIREPSRRMKNDSVKYKRRNVSVETSTLNALVSQYDGTGTYDWSYQAEEEPTNFALMAFSSSSSSSNLSSDHEAPILVASTVPLRSKPHLKGSKRTKKACFVCKSVDHLIKDCDFHDRKLAHRPYASRDIHKQYAPVNHSKSPLHKVITAAPPQSQSGNPQHALRDKGVIDSGCSRHMTGNMSYLSDFEELNGGYVSFGGNSKGGFRDLNSEFEECTNNSSNGVNAAGSSVSTAGHNFINSTNDFSAAGPSNTAASPTVANSSSQDASTSSHDSDMPNLEDLTHFNDADDVGVEADINNLESIISIQALLLDAGLLAPVADFIHVDRGTLTLGFLSSGATGFFVTLGLMAYIPEAITLGFEGFVVPLVLLPIVLAFSVAISAFCAAIFSRDVVQQRLAKKNKLKARGTLLMALLDKHQLKFNIHKDAKTLIEAIEKSLKIYEAEVKGSSTSSHNTQNITFVSTNNTDNTNESVSVVPSVSTASSKAIVSTLLNVDSLSDVVIYSFFSSQANIGGYDWSFQAGEEPTNYALMAYASSGSSSSSGSDNEVFNCEELHSYEYDNSVPTSPENDRYKTGKGYHVVPSPYTGTFLPPKPDLVCNDAPTASESVANVFNVESTINKPSKDMSKTHRADAPIIKDLISDSEDKTKLVSVSKQREPSLVPPSEHVKSSRASIKDVEHPKQAKNLRTNNQKSKVRMTHPHSNRNVVPTSVLTRSRRMSLNAARPVPTTVPQSTVKSPRPVKHVVNKTHSPIRRPINHRPTTKNSNFNKKVTTVKGNPQQALKDKCVIDSGCSRHITGNISFLLNFEEINEGYVAFGGNPKSGKISGKGKIKTGKFDLDDVYFVKELKFNLFSVLQMCDKKNSVLFIDTECVVLSFDYKLSDENHVLLRVPRENNMYNVDLKNVVPLGDLTCLFTKATLDESNLWHRRLGHINFKTMNKLFKGNLVKATKDETSAVLKTFIIVIENQINHKVKIIRCDNGTEFKNYELNQFCGMKGIKREFSVAMTPQQNEVSKRKNRTLIEAARTTLADSLLPIPFWAKAVNTACYVQNRVLVTKSHNKTPYELLLGRSPSIGFMRPFGCLVTILNTLDPLRKFNGKADEGVLVRYSVNSKDFRVFNRNQPNDNASIKENHDAGKVGKETISAQQYVLLPLWSIGSQDPHNITDDVADATFDVKENENDVHVSANGSDKTDNKKYDEKAKRDNKGNPSINEEDVGAEADLSNLETNIPVSPIPTTRVHKDHTINQIIGDLNSAPQTRSMNRMVKEQGGLHQINDEDFHTCLGIGRLPKGKRAIGSKWVFRNKKNERGIVIRNKARLVAQGHTQEEGINYDEVFALVARIEAIWLFLAYAFFMGFMVYQMDVKNDFLYETIEEEVYVCQPLGFEDSDYSDTRWSKHSIGCIKLLELEKPLLKDPDGEDMYIYIYRSMIGSLMYLTSSRPDIMFAVCACTRFQVTPKVSHLHAVKRIFRYLKGKPHLGLWYPRDSPFNLVAYSDSDYAGASLDRKFTTGGCQFLSCRLISWQCRKHTVVAISSTKAEYVATASSLWVELKRLFEPDLDDVLWEPQRCKLYEFTQRSIDLFKYVYQTIGTHDDEAKSSRSKRSRQHETVEEVLLPQVHHEFFYGKVVAEKPKWDDGEIDDMLRIRLREVRSDEEIFTSITWIRAFNINELIYTELCHEFYLTYEFEKVCADDGLLGLYQAAELDEEGFNVYFEGDLRSDEHFNA</sequence>
<evidence type="ECO:0000313" key="7">
    <source>
        <dbReference type="EMBL" id="GEU39262.1"/>
    </source>
</evidence>
<keyword evidence="5" id="KW-0472">Membrane</keyword>
<evidence type="ECO:0000256" key="1">
    <source>
        <dbReference type="ARBA" id="ARBA00022670"/>
    </source>
</evidence>
<dbReference type="CDD" id="cd09272">
    <property type="entry name" value="RNase_HI_RT_Ty1"/>
    <property type="match status" value="1"/>
</dbReference>
<protein>
    <recommendedName>
        <fullName evidence="6">Integrase catalytic domain-containing protein</fullName>
    </recommendedName>
</protein>
<dbReference type="GO" id="GO:0006508">
    <property type="term" value="P:proteolysis"/>
    <property type="evidence" value="ECO:0007669"/>
    <property type="project" value="UniProtKB-KW"/>
</dbReference>
<keyword evidence="1" id="KW-0645">Protease</keyword>
<dbReference type="InterPro" id="IPR039537">
    <property type="entry name" value="Retrotran_Ty1/copia-like"/>
</dbReference>
<feature type="region of interest" description="Disordered" evidence="4">
    <location>
        <begin position="2422"/>
        <end position="2445"/>
    </location>
</feature>
<feature type="compositionally biased region" description="Polar residues" evidence="4">
    <location>
        <begin position="2019"/>
        <end position="2031"/>
    </location>
</feature>
<gene>
    <name evidence="7" type="ORF">Tci_011240</name>
</gene>
<proteinExistence type="predicted"/>
<dbReference type="GO" id="GO:0046872">
    <property type="term" value="F:metal ion binding"/>
    <property type="evidence" value="ECO:0007669"/>
    <property type="project" value="UniProtKB-KW"/>
</dbReference>
<feature type="compositionally biased region" description="Basic and acidic residues" evidence="4">
    <location>
        <begin position="2959"/>
        <end position="2975"/>
    </location>
</feature>
<dbReference type="InterPro" id="IPR025724">
    <property type="entry name" value="GAG-pre-integrase_dom"/>
</dbReference>
<accession>A0A6L2JRH4</accession>
<evidence type="ECO:0000256" key="2">
    <source>
        <dbReference type="ARBA" id="ARBA00022723"/>
    </source>
</evidence>
<dbReference type="Gene3D" id="3.30.420.10">
    <property type="entry name" value="Ribonuclease H-like superfamily/Ribonuclease H"/>
    <property type="match status" value="1"/>
</dbReference>
<feature type="transmembrane region" description="Helical" evidence="5">
    <location>
        <begin position="2102"/>
        <end position="2122"/>
    </location>
</feature>
<feature type="compositionally biased region" description="Low complexity" evidence="4">
    <location>
        <begin position="2032"/>
        <end position="2041"/>
    </location>
</feature>